<protein>
    <submittedName>
        <fullName evidence="1">Uncharacterized protein</fullName>
    </submittedName>
</protein>
<name>A0ACB8QPS4_9AGAM</name>
<keyword evidence="2" id="KW-1185">Reference proteome</keyword>
<evidence type="ECO:0000313" key="2">
    <source>
        <dbReference type="Proteomes" id="UP000814128"/>
    </source>
</evidence>
<dbReference type="Proteomes" id="UP000814128">
    <property type="component" value="Unassembled WGS sequence"/>
</dbReference>
<sequence length="445" mass="50344">MPKLVKRLFRLRQRRSTVSSDTSRLQRRRLEDRWSSPRLIADWTSPRTQSIILDPVNPLIHRAKFRLHKSIPPAIAPSKNVRCPPGTDGITDTREMTDMERGWWANPYLRMLATPVRKCMLTSRYLPKDFLIRVQPRRIASPRGASVKHSTYALLPDGLEHPKFRSLHLRKAGYILCRADILKHWRGFFPPKTSVPSSLGANTAHLLRLRVIQELDLLAEKLRTRPQNARGVPLLRRFTRIEFKEMRETGRIPCADVIAVLVIPPVNKDPTTKARPRPNTTALPDAHASLANPERDPLPLSTFHTVDEITSGVDGDLLLSMQPPPQVPFYNGVTLFPTRSQRVALYEKLSHILFIERRARHRNGVQSAASGARSSPHIETIANTNSSAQRTKGEQKASHAFALCSSKDTLLRADSVPLAVALWRLRMWEGTSYPTSEGTWTSVNA</sequence>
<reference evidence="1" key="1">
    <citation type="submission" date="2021-02" db="EMBL/GenBank/DDBJ databases">
        <authorList>
            <consortium name="DOE Joint Genome Institute"/>
            <person name="Ahrendt S."/>
            <person name="Looney B.P."/>
            <person name="Miyauchi S."/>
            <person name="Morin E."/>
            <person name="Drula E."/>
            <person name="Courty P.E."/>
            <person name="Chicoki N."/>
            <person name="Fauchery L."/>
            <person name="Kohler A."/>
            <person name="Kuo A."/>
            <person name="Labutti K."/>
            <person name="Pangilinan J."/>
            <person name="Lipzen A."/>
            <person name="Riley R."/>
            <person name="Andreopoulos W."/>
            <person name="He G."/>
            <person name="Johnson J."/>
            <person name="Barry K.W."/>
            <person name="Grigoriev I.V."/>
            <person name="Nagy L."/>
            <person name="Hibbett D."/>
            <person name="Henrissat B."/>
            <person name="Matheny P.B."/>
            <person name="Labbe J."/>
            <person name="Martin F."/>
        </authorList>
    </citation>
    <scope>NUCLEOTIDE SEQUENCE</scope>
    <source>
        <strain evidence="1">EC-137</strain>
    </source>
</reference>
<accession>A0ACB8QPS4</accession>
<comment type="caution">
    <text evidence="1">The sequence shown here is derived from an EMBL/GenBank/DDBJ whole genome shotgun (WGS) entry which is preliminary data.</text>
</comment>
<gene>
    <name evidence="1" type="ORF">K488DRAFT_47023</name>
</gene>
<evidence type="ECO:0000313" key="1">
    <source>
        <dbReference type="EMBL" id="KAI0033779.1"/>
    </source>
</evidence>
<reference evidence="1" key="2">
    <citation type="journal article" date="2022" name="New Phytol.">
        <title>Evolutionary transition to the ectomycorrhizal habit in the genomes of a hyperdiverse lineage of mushroom-forming fungi.</title>
        <authorList>
            <person name="Looney B."/>
            <person name="Miyauchi S."/>
            <person name="Morin E."/>
            <person name="Drula E."/>
            <person name="Courty P.E."/>
            <person name="Kohler A."/>
            <person name="Kuo A."/>
            <person name="LaButti K."/>
            <person name="Pangilinan J."/>
            <person name="Lipzen A."/>
            <person name="Riley R."/>
            <person name="Andreopoulos W."/>
            <person name="He G."/>
            <person name="Johnson J."/>
            <person name="Nolan M."/>
            <person name="Tritt A."/>
            <person name="Barry K.W."/>
            <person name="Grigoriev I.V."/>
            <person name="Nagy L.G."/>
            <person name="Hibbett D."/>
            <person name="Henrissat B."/>
            <person name="Matheny P.B."/>
            <person name="Labbe J."/>
            <person name="Martin F.M."/>
        </authorList>
    </citation>
    <scope>NUCLEOTIDE SEQUENCE</scope>
    <source>
        <strain evidence="1">EC-137</strain>
    </source>
</reference>
<proteinExistence type="predicted"/>
<dbReference type="EMBL" id="MU273512">
    <property type="protein sequence ID" value="KAI0033779.1"/>
    <property type="molecule type" value="Genomic_DNA"/>
</dbReference>
<organism evidence="1 2">
    <name type="scientific">Vararia minispora EC-137</name>
    <dbReference type="NCBI Taxonomy" id="1314806"/>
    <lineage>
        <taxon>Eukaryota</taxon>
        <taxon>Fungi</taxon>
        <taxon>Dikarya</taxon>
        <taxon>Basidiomycota</taxon>
        <taxon>Agaricomycotina</taxon>
        <taxon>Agaricomycetes</taxon>
        <taxon>Russulales</taxon>
        <taxon>Lachnocladiaceae</taxon>
        <taxon>Vararia</taxon>
    </lineage>
</organism>